<proteinExistence type="predicted"/>
<protein>
    <recommendedName>
        <fullName evidence="3">Lipoprotein</fullName>
    </recommendedName>
</protein>
<organism evidence="1 2">
    <name type="scientific">Cystobacter ferrugineus</name>
    <dbReference type="NCBI Taxonomy" id="83449"/>
    <lineage>
        <taxon>Bacteria</taxon>
        <taxon>Pseudomonadati</taxon>
        <taxon>Myxococcota</taxon>
        <taxon>Myxococcia</taxon>
        <taxon>Myxococcales</taxon>
        <taxon>Cystobacterineae</taxon>
        <taxon>Archangiaceae</taxon>
        <taxon>Cystobacter</taxon>
    </lineage>
</organism>
<reference evidence="1 2" key="2">
    <citation type="submission" date="2016-12" db="EMBL/GenBank/DDBJ databases">
        <title>Draft Genome Sequence of Cystobacter ferrugineus Strain Cbfe23.</title>
        <authorList>
            <person name="Akbar S."/>
            <person name="Dowd S.E."/>
            <person name="Stevens D.C."/>
        </authorList>
    </citation>
    <scope>NUCLEOTIDE SEQUENCE [LARGE SCALE GENOMIC DNA]</scope>
    <source>
        <strain evidence="1 2">Cbfe23</strain>
    </source>
</reference>
<reference evidence="2" key="1">
    <citation type="submission" date="2016-11" db="EMBL/GenBank/DDBJ databases">
        <authorList>
            <person name="Shukria A."/>
            <person name="Stevens D.C."/>
        </authorList>
    </citation>
    <scope>NUCLEOTIDE SEQUENCE [LARGE SCALE GENOMIC DNA]</scope>
    <source>
        <strain evidence="2">Cbfe23</strain>
    </source>
</reference>
<gene>
    <name evidence="1" type="ORF">BON30_14620</name>
</gene>
<dbReference type="Pfam" id="PF14064">
    <property type="entry name" value="HmuY"/>
    <property type="match status" value="1"/>
</dbReference>
<dbReference type="CDD" id="cd12105">
    <property type="entry name" value="HmuY"/>
    <property type="match status" value="1"/>
</dbReference>
<sequence>MKNGPFPETRVMHGAPRGTWSTTALTLTLLLGACGVNEPVEPSPAAPRCEASLVRCAEQSIDQLNLLTTVSTGEIREEGTTAGEFHTYVDARAGGASATQSYTYGRFTPQGLSRVAVDDQAALASTDWDIALRRYTLRVNSGVSGPSCVAVARTPAGTTFESVTAVDAAWEFRTEDYFTESCEAIPGQYTLGLATRLEDFWGYEACLSMTGAVFVLRLADGKHVKLQVTDYYDPEPQRVCNETGEVPQPSGAAQLRIRWAFLP</sequence>
<evidence type="ECO:0000313" key="2">
    <source>
        <dbReference type="Proteomes" id="UP000182229"/>
    </source>
</evidence>
<name>A0A1L9BDE0_9BACT</name>
<dbReference type="EMBL" id="MPIN01000003">
    <property type="protein sequence ID" value="OJH40274.1"/>
    <property type="molecule type" value="Genomic_DNA"/>
</dbReference>
<evidence type="ECO:0000313" key="1">
    <source>
        <dbReference type="EMBL" id="OJH40274.1"/>
    </source>
</evidence>
<evidence type="ECO:0008006" key="3">
    <source>
        <dbReference type="Google" id="ProtNLM"/>
    </source>
</evidence>
<dbReference type="PROSITE" id="PS51257">
    <property type="entry name" value="PROKAR_LIPOPROTEIN"/>
    <property type="match status" value="1"/>
</dbReference>
<accession>A0A1L9BDE0</accession>
<dbReference type="RefSeq" id="WP_071898907.1">
    <property type="nucleotide sequence ID" value="NZ_MPIN01000003.1"/>
</dbReference>
<dbReference type="Proteomes" id="UP000182229">
    <property type="component" value="Unassembled WGS sequence"/>
</dbReference>
<dbReference type="STRING" id="83449.BON30_14620"/>
<dbReference type="InterPro" id="IPR025921">
    <property type="entry name" value="HmuY"/>
</dbReference>
<dbReference type="AlphaFoldDB" id="A0A1L9BDE0"/>
<dbReference type="OrthoDB" id="5525211at2"/>
<keyword evidence="2" id="KW-1185">Reference proteome</keyword>
<comment type="caution">
    <text evidence="1">The sequence shown here is derived from an EMBL/GenBank/DDBJ whole genome shotgun (WGS) entry which is preliminary data.</text>
</comment>